<dbReference type="STRING" id="890420.SAMN05216226_10569"/>
<dbReference type="SUPFAM" id="SSF53383">
    <property type="entry name" value="PLP-dependent transferases"/>
    <property type="match status" value="1"/>
</dbReference>
<dbReference type="GO" id="GO:0030170">
    <property type="term" value="F:pyridoxal phosphate binding"/>
    <property type="evidence" value="ECO:0007669"/>
    <property type="project" value="InterPro"/>
</dbReference>
<feature type="region of interest" description="Disordered" evidence="4">
    <location>
        <begin position="1"/>
        <end position="26"/>
    </location>
</feature>
<dbReference type="InterPro" id="IPR015422">
    <property type="entry name" value="PyrdxlP-dep_Trfase_small"/>
</dbReference>
<dbReference type="InterPro" id="IPR015421">
    <property type="entry name" value="PyrdxlP-dep_Trfase_major"/>
</dbReference>
<dbReference type="AlphaFoldDB" id="A0A1G8UTL9"/>
<dbReference type="GO" id="GO:0009086">
    <property type="term" value="P:methionine biosynthetic process"/>
    <property type="evidence" value="ECO:0007669"/>
    <property type="project" value="UniProtKB-ARBA"/>
</dbReference>
<dbReference type="InterPro" id="IPR015424">
    <property type="entry name" value="PyrdxlP-dep_Trfase"/>
</dbReference>
<keyword evidence="6" id="KW-1185">Reference proteome</keyword>
<evidence type="ECO:0000313" key="5">
    <source>
        <dbReference type="EMBL" id="SDJ56300.1"/>
    </source>
</evidence>
<dbReference type="GO" id="GO:0019343">
    <property type="term" value="P:cysteine biosynthetic process via cystathionine"/>
    <property type="evidence" value="ECO:0007669"/>
    <property type="project" value="TreeGrafter"/>
</dbReference>
<name>A0A1G8UTL9_9EURY</name>
<keyword evidence="3" id="KW-0663">Pyridoxal phosphate</keyword>
<dbReference type="GO" id="GO:0019346">
    <property type="term" value="P:transsulfuration"/>
    <property type="evidence" value="ECO:0007669"/>
    <property type="project" value="InterPro"/>
</dbReference>
<dbReference type="Proteomes" id="UP000198856">
    <property type="component" value="Unassembled WGS sequence"/>
</dbReference>
<dbReference type="InterPro" id="IPR054542">
    <property type="entry name" value="Cys_met_metab_PP"/>
</dbReference>
<dbReference type="FunFam" id="3.90.1150.10:FF:000033">
    <property type="entry name" value="Cystathionine gamma-synthase"/>
    <property type="match status" value="1"/>
</dbReference>
<dbReference type="CDD" id="cd00614">
    <property type="entry name" value="CGS_like"/>
    <property type="match status" value="1"/>
</dbReference>
<dbReference type="Pfam" id="PF01053">
    <property type="entry name" value="Cys_Met_Meta_PP"/>
    <property type="match status" value="1"/>
</dbReference>
<dbReference type="PANTHER" id="PTHR11808">
    <property type="entry name" value="TRANS-SULFURATION ENZYME FAMILY MEMBER"/>
    <property type="match status" value="1"/>
</dbReference>
<gene>
    <name evidence="5" type="ORF">SAMN05216226_10569</name>
</gene>
<evidence type="ECO:0000256" key="1">
    <source>
        <dbReference type="ARBA" id="ARBA00001933"/>
    </source>
</evidence>
<dbReference type="PANTHER" id="PTHR11808:SF15">
    <property type="entry name" value="CYSTATHIONINE GAMMA-LYASE"/>
    <property type="match status" value="1"/>
</dbReference>
<accession>A0A1G8UTL9</accession>
<organism evidence="5 6">
    <name type="scientific">Halovenus aranensis</name>
    <dbReference type="NCBI Taxonomy" id="890420"/>
    <lineage>
        <taxon>Archaea</taxon>
        <taxon>Methanobacteriati</taxon>
        <taxon>Methanobacteriota</taxon>
        <taxon>Stenosarchaea group</taxon>
        <taxon>Halobacteria</taxon>
        <taxon>Halobacteriales</taxon>
        <taxon>Haloarculaceae</taxon>
        <taxon>Halovenus</taxon>
    </lineage>
</organism>
<comment type="cofactor">
    <cofactor evidence="1">
        <name>pyridoxal 5'-phosphate</name>
        <dbReference type="ChEBI" id="CHEBI:597326"/>
    </cofactor>
</comment>
<dbReference type="PROSITE" id="PS00868">
    <property type="entry name" value="CYS_MET_METAB_PP"/>
    <property type="match status" value="1"/>
</dbReference>
<dbReference type="FunFam" id="3.40.640.10:FF:000009">
    <property type="entry name" value="Cystathionine gamma-synthase homolog"/>
    <property type="match status" value="1"/>
</dbReference>
<evidence type="ECO:0000256" key="2">
    <source>
        <dbReference type="ARBA" id="ARBA00009077"/>
    </source>
</evidence>
<evidence type="ECO:0000313" key="6">
    <source>
        <dbReference type="Proteomes" id="UP000198856"/>
    </source>
</evidence>
<reference evidence="5 6" key="1">
    <citation type="submission" date="2016-10" db="EMBL/GenBank/DDBJ databases">
        <authorList>
            <person name="de Groot N.N."/>
        </authorList>
    </citation>
    <scope>NUCLEOTIDE SEQUENCE [LARGE SCALE GENOMIC DNA]</scope>
    <source>
        <strain evidence="5 6">IBRC-M10015</strain>
    </source>
</reference>
<dbReference type="Gene3D" id="3.40.640.10">
    <property type="entry name" value="Type I PLP-dependent aspartate aminotransferase-like (Major domain)"/>
    <property type="match status" value="1"/>
</dbReference>
<proteinExistence type="inferred from homology"/>
<dbReference type="EMBL" id="FNFC01000005">
    <property type="protein sequence ID" value="SDJ56300.1"/>
    <property type="molecule type" value="Genomic_DNA"/>
</dbReference>
<dbReference type="PIRSF" id="PIRSF001434">
    <property type="entry name" value="CGS"/>
    <property type="match status" value="1"/>
</dbReference>
<dbReference type="OrthoDB" id="43458at2157"/>
<sequence length="390" mass="42195">MSDDTPRQFDTQAVSADEKPHQQTTGDVVTPIHLASTFTQQRVSDYPEFTYARDGNPTRAALESQLASLSGGTQALALSSGMGAIGTTAMTLLEPGDHVVAFRYLYGGTRKLFDDIYQESFGVDVEYVDATSTAAVADAVTDETALVWVESPTNPLMRLCNIGAIADIAEDVNATLCVDNTFASPYFQRPLDRGADVVVHSTTKYINGHSDSLGGAIVTRDAEFAERAEFVQKYGTGSVLSPFDAYMVLRGLKTLPARMERHQRNALAVAEFLDAHAAVEAVHYPGLPTHPQHDLAREQMSGFGGMLSFELEGGHEAAATALGHLEEIQLAVSLGGVESLIAHVPSMTHAYLSEDKRREMDISEGLVRMSVGIESTEDIIHDLERGFDQL</sequence>
<dbReference type="Gene3D" id="3.90.1150.10">
    <property type="entry name" value="Aspartate Aminotransferase, domain 1"/>
    <property type="match status" value="1"/>
</dbReference>
<evidence type="ECO:0000256" key="3">
    <source>
        <dbReference type="ARBA" id="ARBA00022898"/>
    </source>
</evidence>
<dbReference type="GO" id="GO:0005737">
    <property type="term" value="C:cytoplasm"/>
    <property type="evidence" value="ECO:0007669"/>
    <property type="project" value="TreeGrafter"/>
</dbReference>
<dbReference type="InterPro" id="IPR000277">
    <property type="entry name" value="Cys/Met-Metab_PyrdxlP-dep_enz"/>
</dbReference>
<protein>
    <submittedName>
        <fullName evidence="5">Cystathionine gamma-synthase</fullName>
    </submittedName>
</protein>
<comment type="similarity">
    <text evidence="2">Belongs to the trans-sulfuration enzymes family.</text>
</comment>
<evidence type="ECO:0000256" key="4">
    <source>
        <dbReference type="SAM" id="MobiDB-lite"/>
    </source>
</evidence>
<dbReference type="GO" id="GO:0004123">
    <property type="term" value="F:cystathionine gamma-lyase activity"/>
    <property type="evidence" value="ECO:0007669"/>
    <property type="project" value="TreeGrafter"/>
</dbReference>
<dbReference type="RefSeq" id="WP_092700823.1">
    <property type="nucleotide sequence ID" value="NZ_FNFC01000005.1"/>
</dbReference>